<keyword evidence="2" id="KW-1185">Reference proteome</keyword>
<dbReference type="VEuPathDB" id="FungiDB:VP01_1563g4"/>
<comment type="caution">
    <text evidence="1">The sequence shown here is derived from an EMBL/GenBank/DDBJ whole genome shotgun (WGS) entry which is preliminary data.</text>
</comment>
<feature type="non-terminal residue" evidence="1">
    <location>
        <position position="1"/>
    </location>
</feature>
<name>A0A0L6VI49_9BASI</name>
<evidence type="ECO:0000313" key="1">
    <source>
        <dbReference type="EMBL" id="KNZ60374.1"/>
    </source>
</evidence>
<reference evidence="1 2" key="1">
    <citation type="submission" date="2015-08" db="EMBL/GenBank/DDBJ databases">
        <title>Next Generation Sequencing and Analysis of the Genome of Puccinia sorghi L Schw, the Causal Agent of Maize Common Rust.</title>
        <authorList>
            <person name="Rochi L."/>
            <person name="Burguener G."/>
            <person name="Darino M."/>
            <person name="Turjanski A."/>
            <person name="Kreff E."/>
            <person name="Dieguez M.J."/>
            <person name="Sacco F."/>
        </authorList>
    </citation>
    <scope>NUCLEOTIDE SEQUENCE [LARGE SCALE GENOMIC DNA]</scope>
    <source>
        <strain evidence="1 2">RO10H11247</strain>
    </source>
</reference>
<protein>
    <submittedName>
        <fullName evidence="1">Uncharacterized protein</fullName>
    </submittedName>
</protein>
<dbReference type="EMBL" id="LAVV01006263">
    <property type="protein sequence ID" value="KNZ60374.1"/>
    <property type="molecule type" value="Genomic_DNA"/>
</dbReference>
<gene>
    <name evidence="1" type="ORF">VP01_1563g4</name>
</gene>
<accession>A0A0L6VI49</accession>
<dbReference type="AlphaFoldDB" id="A0A0L6VI49"/>
<proteinExistence type="predicted"/>
<evidence type="ECO:0000313" key="2">
    <source>
        <dbReference type="Proteomes" id="UP000037035"/>
    </source>
</evidence>
<sequence length="175" mass="19913">SPAELPASRETPKLHQLSTLTKIDSITIPEAFASTRVFTLCFLFYRFIIWKLLEQNALPGPLSLAHLLSSTLDFYTLLEYHNWSRHKCGFPGSCKFEEQKMCGQPQQVWGPDLDDSPMFLYKKACGQIGLKKFCQAAAGGVYAYMKIKKQYLKSLELLILVTITTYNFSKTTVTR</sequence>
<dbReference type="Proteomes" id="UP000037035">
    <property type="component" value="Unassembled WGS sequence"/>
</dbReference>
<organism evidence="1 2">
    <name type="scientific">Puccinia sorghi</name>
    <dbReference type="NCBI Taxonomy" id="27349"/>
    <lineage>
        <taxon>Eukaryota</taxon>
        <taxon>Fungi</taxon>
        <taxon>Dikarya</taxon>
        <taxon>Basidiomycota</taxon>
        <taxon>Pucciniomycotina</taxon>
        <taxon>Pucciniomycetes</taxon>
        <taxon>Pucciniales</taxon>
        <taxon>Pucciniaceae</taxon>
        <taxon>Puccinia</taxon>
    </lineage>
</organism>
<dbReference type="OrthoDB" id="2517477at2759"/>